<protein>
    <submittedName>
        <fullName evidence="1">Uncharacterized protein</fullName>
    </submittedName>
</protein>
<feature type="non-terminal residue" evidence="1">
    <location>
        <position position="1"/>
    </location>
</feature>
<evidence type="ECO:0000313" key="1">
    <source>
        <dbReference type="EMBL" id="CAF4012727.1"/>
    </source>
</evidence>
<reference evidence="1" key="1">
    <citation type="submission" date="2021-02" db="EMBL/GenBank/DDBJ databases">
        <authorList>
            <person name="Nowell W R."/>
        </authorList>
    </citation>
    <scope>NUCLEOTIDE SEQUENCE</scope>
</reference>
<dbReference type="OrthoDB" id="10029846at2759"/>
<accession>A0A8S2NQY8</accession>
<comment type="caution">
    <text evidence="1">The sequence shown here is derived from an EMBL/GenBank/DDBJ whole genome shotgun (WGS) entry which is preliminary data.</text>
</comment>
<organism evidence="1 2">
    <name type="scientific">Didymodactylos carnosus</name>
    <dbReference type="NCBI Taxonomy" id="1234261"/>
    <lineage>
        <taxon>Eukaryota</taxon>
        <taxon>Metazoa</taxon>
        <taxon>Spiralia</taxon>
        <taxon>Gnathifera</taxon>
        <taxon>Rotifera</taxon>
        <taxon>Eurotatoria</taxon>
        <taxon>Bdelloidea</taxon>
        <taxon>Philodinida</taxon>
        <taxon>Philodinidae</taxon>
        <taxon>Didymodactylos</taxon>
    </lineage>
</organism>
<gene>
    <name evidence="1" type="ORF">SRO942_LOCUS25980</name>
</gene>
<dbReference type="Proteomes" id="UP000681722">
    <property type="component" value="Unassembled WGS sequence"/>
</dbReference>
<sequence length="72" mass="8171">MTGVSEEARASIPDLHHVKRNIQRARITVDSAPVPLDLYFDRIPYNLIITKRNDNFLCFDSGPGADRIIIFS</sequence>
<dbReference type="EMBL" id="CAJOBC010012650">
    <property type="protein sequence ID" value="CAF4012727.1"/>
    <property type="molecule type" value="Genomic_DNA"/>
</dbReference>
<evidence type="ECO:0000313" key="2">
    <source>
        <dbReference type="Proteomes" id="UP000681722"/>
    </source>
</evidence>
<dbReference type="AlphaFoldDB" id="A0A8S2NQY8"/>
<proteinExistence type="predicted"/>
<name>A0A8S2NQY8_9BILA</name>